<dbReference type="AlphaFoldDB" id="A0AAV7JUT2"/>
<organism evidence="1 2">
    <name type="scientific">Oopsacas minuta</name>
    <dbReference type="NCBI Taxonomy" id="111878"/>
    <lineage>
        <taxon>Eukaryota</taxon>
        <taxon>Metazoa</taxon>
        <taxon>Porifera</taxon>
        <taxon>Hexactinellida</taxon>
        <taxon>Hexasterophora</taxon>
        <taxon>Lyssacinosida</taxon>
        <taxon>Leucopsacidae</taxon>
        <taxon>Oopsacas</taxon>
    </lineage>
</organism>
<gene>
    <name evidence="1" type="ORF">LOD99_7425</name>
</gene>
<keyword evidence="1" id="KW-0251">Elongation factor</keyword>
<dbReference type="GO" id="GO:0006368">
    <property type="term" value="P:transcription elongation by RNA polymerase II"/>
    <property type="evidence" value="ECO:0007669"/>
    <property type="project" value="InterPro"/>
</dbReference>
<dbReference type="Gene3D" id="6.10.250.3180">
    <property type="match status" value="1"/>
</dbReference>
<evidence type="ECO:0000313" key="2">
    <source>
        <dbReference type="Proteomes" id="UP001165289"/>
    </source>
</evidence>
<keyword evidence="1" id="KW-0648">Protein biosynthesis</keyword>
<dbReference type="InterPro" id="IPR051870">
    <property type="entry name" value="Elongin-A_domain"/>
</dbReference>
<reference evidence="1 2" key="1">
    <citation type="journal article" date="2023" name="BMC Biol.">
        <title>The compact genome of the sponge Oopsacas minuta (Hexactinellida) is lacking key metazoan core genes.</title>
        <authorList>
            <person name="Santini S."/>
            <person name="Schenkelaars Q."/>
            <person name="Jourda C."/>
            <person name="Duchesne M."/>
            <person name="Belahbib H."/>
            <person name="Rocher C."/>
            <person name="Selva M."/>
            <person name="Riesgo A."/>
            <person name="Vervoort M."/>
            <person name="Leys S.P."/>
            <person name="Kodjabachian L."/>
            <person name="Le Bivic A."/>
            <person name="Borchiellini C."/>
            <person name="Claverie J.M."/>
            <person name="Renard E."/>
        </authorList>
    </citation>
    <scope>NUCLEOTIDE SEQUENCE [LARGE SCALE GENOMIC DNA]</scope>
    <source>
        <strain evidence="1">SPO-2</strain>
    </source>
</reference>
<dbReference type="PANTHER" id="PTHR15141">
    <property type="entry name" value="TRANSCRIPTION ELONGATION FACTOR B POLYPEPTIDE 3"/>
    <property type="match status" value="1"/>
</dbReference>
<dbReference type="InterPro" id="IPR010684">
    <property type="entry name" value="RNA_pol_II_trans_fac_SIII_A"/>
</dbReference>
<dbReference type="Gene3D" id="1.20.930.10">
    <property type="entry name" value="Conserved domain common to transcription factors TFIIS, elongin A, CRSP70"/>
    <property type="match status" value="1"/>
</dbReference>
<proteinExistence type="predicted"/>
<sequence>MEVVSDENLILYIKKVKSRIERIIDGRKKSCDKQFDLLKYIGYLSKVEISVDLFHETKIGYTLQLLYQIGGEIQSAVNCLVNCWMKLLNLDSSNNPLQLFGFAICEDSLVSSKSENSFGSFSERLSQAVNPTKARNISTPMLTLQDELNSNFSSSANIHDVLQLPLSKEIFQMPSLPDIPFPEPSTKILTNYTQRKNCTKVRCPSNSINQFISSNSRTKLYSGNTKIIFSLYELCLRFLEYNVHLITQIKFIDYEVIRPLLERISPNELNRIEELNPQFILMTDNIWKRNCQKTFKSGLSSKNVESWKNLYNILFKEKEEKLKDISCRISAKISREKPVNMMKILSDSKNPRRCKLNLGSKRVNRNFFRGNDSKSLAPLMKRTIQEFKERRLISKSKPFKTF</sequence>
<comment type="caution">
    <text evidence="1">The sequence shown here is derived from an EMBL/GenBank/DDBJ whole genome shotgun (WGS) entry which is preliminary data.</text>
</comment>
<keyword evidence="2" id="KW-1185">Reference proteome</keyword>
<name>A0AAV7JUT2_9METZ</name>
<dbReference type="Pfam" id="PF06881">
    <property type="entry name" value="Elongin_A"/>
    <property type="match status" value="1"/>
</dbReference>
<dbReference type="GO" id="GO:0070449">
    <property type="term" value="C:elongin complex"/>
    <property type="evidence" value="ECO:0007669"/>
    <property type="project" value="InterPro"/>
</dbReference>
<dbReference type="InterPro" id="IPR035441">
    <property type="entry name" value="TFIIS/LEDGF_dom_sf"/>
</dbReference>
<protein>
    <submittedName>
        <fullName evidence="1">Transcription elongation factor B polypeptide 3-like</fullName>
    </submittedName>
</protein>
<evidence type="ECO:0000313" key="1">
    <source>
        <dbReference type="EMBL" id="KAI6652411.1"/>
    </source>
</evidence>
<accession>A0AAV7JUT2</accession>
<dbReference type="EMBL" id="JAKMXF010000299">
    <property type="protein sequence ID" value="KAI6652411.1"/>
    <property type="molecule type" value="Genomic_DNA"/>
</dbReference>
<dbReference type="GO" id="GO:0003746">
    <property type="term" value="F:translation elongation factor activity"/>
    <property type="evidence" value="ECO:0007669"/>
    <property type="project" value="UniProtKB-KW"/>
</dbReference>
<dbReference type="SUPFAM" id="SSF47676">
    <property type="entry name" value="Conserved domain common to transcription factors TFIIS, elongin A, CRSP70"/>
    <property type="match status" value="1"/>
</dbReference>
<dbReference type="Proteomes" id="UP001165289">
    <property type="component" value="Unassembled WGS sequence"/>
</dbReference>
<dbReference type="PANTHER" id="PTHR15141:SF76">
    <property type="entry name" value="TRANSCRIPTION ELONGATION FACTOR B POLYPEPTIDE 3"/>
    <property type="match status" value="1"/>
</dbReference>